<proteinExistence type="predicted"/>
<sequence length="198" mass="22048">MSSTISNPTTPADPDNYISSVTQFEMAQQTRDKVAEQARLVEPNLRRLVALCNTLDTYASQLREHFADSDDESEDEKNDDDHYDEWSDHKNQEGSWNRVVEGYSALPEDLEEQDMMITSVHVVECEEGESSNDSESDSGSDGSSWCDDAEDECSESSASCDGDRSEVDDGFEDGQTVEAPKARSIWKRMRALSLGGPE</sequence>
<accession>A0A9P4NS85</accession>
<feature type="compositionally biased region" description="Acidic residues" evidence="1">
    <location>
        <begin position="69"/>
        <end position="83"/>
    </location>
</feature>
<organism evidence="2 3">
    <name type="scientific">Tothia fuscella</name>
    <dbReference type="NCBI Taxonomy" id="1048955"/>
    <lineage>
        <taxon>Eukaryota</taxon>
        <taxon>Fungi</taxon>
        <taxon>Dikarya</taxon>
        <taxon>Ascomycota</taxon>
        <taxon>Pezizomycotina</taxon>
        <taxon>Dothideomycetes</taxon>
        <taxon>Pleosporomycetidae</taxon>
        <taxon>Venturiales</taxon>
        <taxon>Cylindrosympodiaceae</taxon>
        <taxon>Tothia</taxon>
    </lineage>
</organism>
<comment type="caution">
    <text evidence="2">The sequence shown here is derived from an EMBL/GenBank/DDBJ whole genome shotgun (WGS) entry which is preliminary data.</text>
</comment>
<evidence type="ECO:0000256" key="1">
    <source>
        <dbReference type="SAM" id="MobiDB-lite"/>
    </source>
</evidence>
<reference evidence="2" key="1">
    <citation type="journal article" date="2020" name="Stud. Mycol.">
        <title>101 Dothideomycetes genomes: a test case for predicting lifestyles and emergence of pathogens.</title>
        <authorList>
            <person name="Haridas S."/>
            <person name="Albert R."/>
            <person name="Binder M."/>
            <person name="Bloem J."/>
            <person name="Labutti K."/>
            <person name="Salamov A."/>
            <person name="Andreopoulos B."/>
            <person name="Baker S."/>
            <person name="Barry K."/>
            <person name="Bills G."/>
            <person name="Bluhm B."/>
            <person name="Cannon C."/>
            <person name="Castanera R."/>
            <person name="Culley D."/>
            <person name="Daum C."/>
            <person name="Ezra D."/>
            <person name="Gonzalez J."/>
            <person name="Henrissat B."/>
            <person name="Kuo A."/>
            <person name="Liang C."/>
            <person name="Lipzen A."/>
            <person name="Lutzoni F."/>
            <person name="Magnuson J."/>
            <person name="Mondo S."/>
            <person name="Nolan M."/>
            <person name="Ohm R."/>
            <person name="Pangilinan J."/>
            <person name="Park H.-J."/>
            <person name="Ramirez L."/>
            <person name="Alfaro M."/>
            <person name="Sun H."/>
            <person name="Tritt A."/>
            <person name="Yoshinaga Y."/>
            <person name="Zwiers L.-H."/>
            <person name="Turgeon B."/>
            <person name="Goodwin S."/>
            <person name="Spatafora J."/>
            <person name="Crous P."/>
            <person name="Grigoriev I."/>
        </authorList>
    </citation>
    <scope>NUCLEOTIDE SEQUENCE</scope>
    <source>
        <strain evidence="2">CBS 130266</strain>
    </source>
</reference>
<dbReference type="Proteomes" id="UP000800235">
    <property type="component" value="Unassembled WGS sequence"/>
</dbReference>
<evidence type="ECO:0000313" key="2">
    <source>
        <dbReference type="EMBL" id="KAF2430301.1"/>
    </source>
</evidence>
<dbReference type="EMBL" id="MU007040">
    <property type="protein sequence ID" value="KAF2430301.1"/>
    <property type="molecule type" value="Genomic_DNA"/>
</dbReference>
<name>A0A9P4NS85_9PEZI</name>
<keyword evidence="3" id="KW-1185">Reference proteome</keyword>
<dbReference type="AlphaFoldDB" id="A0A9P4NS85"/>
<protein>
    <submittedName>
        <fullName evidence="2">Uncharacterized protein</fullName>
    </submittedName>
</protein>
<feature type="region of interest" description="Disordered" evidence="1">
    <location>
        <begin position="64"/>
        <end position="181"/>
    </location>
</feature>
<gene>
    <name evidence="2" type="ORF">EJ08DRAFT_649844</name>
</gene>
<dbReference type="OrthoDB" id="10412954at2759"/>
<evidence type="ECO:0000313" key="3">
    <source>
        <dbReference type="Proteomes" id="UP000800235"/>
    </source>
</evidence>
<feature type="compositionally biased region" description="Acidic residues" evidence="1">
    <location>
        <begin position="125"/>
        <end position="138"/>
    </location>
</feature>